<keyword evidence="1" id="KW-0479">Metal-binding</keyword>
<sequence>MGKEDVVREIVQHCTALYKFADHYATLQSSNPHLQPPAEELAEMTARAGEVVRLLEALRNDTPIFPASLLSTSGPHALVSVHPHSLEAGVKGHIASSSSLGMGIMDVDAPDRAPKRPWEDVEGMLPPGSGPGIASSSSTGHVHIPLASGAVQLPGTAAAAAQDQDRSMAEADMELIRTKRALTTMAAAAALGGNGGGGGGGKNKYRKRSRATPPGKCHSCNIRETPEWRRGPDGARTLCNACGLHYAKLVRKREKALANGETPSIQRIDMEMLRASARAADADKGARAALGGGGSAGGTVMNSIGGNGSGSGSGSSGGDDKMNIGIHQGSFQINTDAGDAMQEQDPNLNSQSSAGGSGSGAYTRPPRPANSKRPSSSRVMQSPGIGMGGPGQHPVSHHPSGQTPSMSHHTTPSGSHLSTPSAHHQTPSAHHQTPS</sequence>
<accession>A0A9P6ZYJ7</accession>
<dbReference type="SMART" id="SM00401">
    <property type="entry name" value="ZnF_GATA"/>
    <property type="match status" value="1"/>
</dbReference>
<evidence type="ECO:0000259" key="6">
    <source>
        <dbReference type="PROSITE" id="PS50114"/>
    </source>
</evidence>
<proteinExistence type="predicted"/>
<dbReference type="Gene3D" id="3.30.50.10">
    <property type="entry name" value="Erythroid Transcription Factor GATA-1, subunit A"/>
    <property type="match status" value="1"/>
</dbReference>
<dbReference type="CDD" id="cd00202">
    <property type="entry name" value="ZnF_GATA"/>
    <property type="match status" value="1"/>
</dbReference>
<keyword evidence="8" id="KW-1185">Reference proteome</keyword>
<dbReference type="PANTHER" id="PTHR45658">
    <property type="entry name" value="GATA TRANSCRIPTION FACTOR"/>
    <property type="match status" value="1"/>
</dbReference>
<dbReference type="GO" id="GO:0006355">
    <property type="term" value="P:regulation of DNA-templated transcription"/>
    <property type="evidence" value="ECO:0007669"/>
    <property type="project" value="InterPro"/>
</dbReference>
<evidence type="ECO:0000256" key="2">
    <source>
        <dbReference type="ARBA" id="ARBA00022771"/>
    </source>
</evidence>
<dbReference type="InterPro" id="IPR000679">
    <property type="entry name" value="Znf_GATA"/>
</dbReference>
<reference evidence="7" key="1">
    <citation type="journal article" date="2020" name="New Phytol.">
        <title>Comparative genomics reveals dynamic genome evolution in host specialist ectomycorrhizal fungi.</title>
        <authorList>
            <person name="Lofgren L.A."/>
            <person name="Nguyen N.H."/>
            <person name="Vilgalys R."/>
            <person name="Ruytinx J."/>
            <person name="Liao H.L."/>
            <person name="Branco S."/>
            <person name="Kuo A."/>
            <person name="LaButti K."/>
            <person name="Lipzen A."/>
            <person name="Andreopoulos W."/>
            <person name="Pangilinan J."/>
            <person name="Riley R."/>
            <person name="Hundley H."/>
            <person name="Na H."/>
            <person name="Barry K."/>
            <person name="Grigoriev I.V."/>
            <person name="Stajich J.E."/>
            <person name="Kennedy P.G."/>
        </authorList>
    </citation>
    <scope>NUCLEOTIDE SEQUENCE</scope>
    <source>
        <strain evidence="7">DOB743</strain>
    </source>
</reference>
<name>A0A9P6ZYJ7_9AGAM</name>
<dbReference type="PROSITE" id="PS50114">
    <property type="entry name" value="GATA_ZN_FINGER_2"/>
    <property type="match status" value="1"/>
</dbReference>
<comment type="caution">
    <text evidence="7">The sequence shown here is derived from an EMBL/GenBank/DDBJ whole genome shotgun (WGS) entry which is preliminary data.</text>
</comment>
<feature type="compositionally biased region" description="Gly residues" evidence="5">
    <location>
        <begin position="305"/>
        <end position="317"/>
    </location>
</feature>
<dbReference type="SUPFAM" id="SSF57716">
    <property type="entry name" value="Glucocorticoid receptor-like (DNA-binding domain)"/>
    <property type="match status" value="1"/>
</dbReference>
<dbReference type="EMBL" id="JABBWD010000013">
    <property type="protein sequence ID" value="KAG1778956.1"/>
    <property type="molecule type" value="Genomic_DNA"/>
</dbReference>
<dbReference type="InterPro" id="IPR051140">
    <property type="entry name" value="GATA_TF"/>
</dbReference>
<evidence type="ECO:0000256" key="5">
    <source>
        <dbReference type="SAM" id="MobiDB-lite"/>
    </source>
</evidence>
<dbReference type="Pfam" id="PF00320">
    <property type="entry name" value="GATA"/>
    <property type="match status" value="1"/>
</dbReference>
<dbReference type="GO" id="GO:0008270">
    <property type="term" value="F:zinc ion binding"/>
    <property type="evidence" value="ECO:0007669"/>
    <property type="project" value="UniProtKB-KW"/>
</dbReference>
<organism evidence="7 8">
    <name type="scientific">Suillus placidus</name>
    <dbReference type="NCBI Taxonomy" id="48579"/>
    <lineage>
        <taxon>Eukaryota</taxon>
        <taxon>Fungi</taxon>
        <taxon>Dikarya</taxon>
        <taxon>Basidiomycota</taxon>
        <taxon>Agaricomycotina</taxon>
        <taxon>Agaricomycetes</taxon>
        <taxon>Agaricomycetidae</taxon>
        <taxon>Boletales</taxon>
        <taxon>Suillineae</taxon>
        <taxon>Suillaceae</taxon>
        <taxon>Suillus</taxon>
    </lineage>
</organism>
<dbReference type="InterPro" id="IPR013088">
    <property type="entry name" value="Znf_NHR/GATA"/>
</dbReference>
<feature type="region of interest" description="Disordered" evidence="5">
    <location>
        <begin position="340"/>
        <end position="435"/>
    </location>
</feature>
<protein>
    <recommendedName>
        <fullName evidence="6">GATA-type domain-containing protein</fullName>
    </recommendedName>
</protein>
<dbReference type="PROSITE" id="PS00344">
    <property type="entry name" value="GATA_ZN_FINGER_1"/>
    <property type="match status" value="1"/>
</dbReference>
<dbReference type="AlphaFoldDB" id="A0A9P6ZYJ7"/>
<dbReference type="Proteomes" id="UP000714275">
    <property type="component" value="Unassembled WGS sequence"/>
</dbReference>
<evidence type="ECO:0000313" key="7">
    <source>
        <dbReference type="EMBL" id="KAG1778956.1"/>
    </source>
</evidence>
<gene>
    <name evidence="7" type="ORF">EV702DRAFT_1025369</name>
</gene>
<evidence type="ECO:0000313" key="8">
    <source>
        <dbReference type="Proteomes" id="UP000714275"/>
    </source>
</evidence>
<feature type="compositionally biased region" description="Polar residues" evidence="5">
    <location>
        <begin position="399"/>
        <end position="435"/>
    </location>
</feature>
<keyword evidence="3" id="KW-0862">Zinc</keyword>
<evidence type="ECO:0000256" key="3">
    <source>
        <dbReference type="ARBA" id="ARBA00022833"/>
    </source>
</evidence>
<dbReference type="GO" id="GO:0043565">
    <property type="term" value="F:sequence-specific DNA binding"/>
    <property type="evidence" value="ECO:0007669"/>
    <property type="project" value="InterPro"/>
</dbReference>
<evidence type="ECO:0000256" key="1">
    <source>
        <dbReference type="ARBA" id="ARBA00022723"/>
    </source>
</evidence>
<evidence type="ECO:0000256" key="4">
    <source>
        <dbReference type="PROSITE-ProRule" id="PRU00094"/>
    </source>
</evidence>
<feature type="domain" description="GATA-type" evidence="6">
    <location>
        <begin position="211"/>
        <end position="246"/>
    </location>
</feature>
<feature type="region of interest" description="Disordered" evidence="5">
    <location>
        <begin position="292"/>
        <end position="325"/>
    </location>
</feature>
<keyword evidence="2 4" id="KW-0863">Zinc-finger</keyword>
<feature type="non-terminal residue" evidence="7">
    <location>
        <position position="1"/>
    </location>
</feature>
<feature type="region of interest" description="Disordered" evidence="5">
    <location>
        <begin position="195"/>
        <end position="217"/>
    </location>
</feature>
<dbReference type="OrthoDB" id="2162994at2759"/>